<name>A0ABQ1I3G8_9ALTE</name>
<evidence type="ECO:0000313" key="7">
    <source>
        <dbReference type="EMBL" id="GGB12915.1"/>
    </source>
</evidence>
<organism evidence="7 8">
    <name type="scientific">Agarivorans gilvus</name>
    <dbReference type="NCBI Taxonomy" id="680279"/>
    <lineage>
        <taxon>Bacteria</taxon>
        <taxon>Pseudomonadati</taxon>
        <taxon>Pseudomonadota</taxon>
        <taxon>Gammaproteobacteria</taxon>
        <taxon>Alteromonadales</taxon>
        <taxon>Alteromonadaceae</taxon>
        <taxon>Agarivorans</taxon>
    </lineage>
</organism>
<dbReference type="InterPro" id="IPR023614">
    <property type="entry name" value="Porin_dom_sf"/>
</dbReference>
<feature type="chain" id="PRO_5047044869" evidence="5">
    <location>
        <begin position="21"/>
        <end position="338"/>
    </location>
</feature>
<dbReference type="PRINTS" id="PR00183">
    <property type="entry name" value="ECOLIPORIN"/>
</dbReference>
<dbReference type="PANTHER" id="PTHR34501">
    <property type="entry name" value="PROTEIN YDDL-RELATED"/>
    <property type="match status" value="1"/>
</dbReference>
<evidence type="ECO:0000313" key="8">
    <source>
        <dbReference type="Proteomes" id="UP000651977"/>
    </source>
</evidence>
<protein>
    <submittedName>
        <fullName evidence="7">Porin</fullName>
    </submittedName>
</protein>
<dbReference type="InterPro" id="IPR033900">
    <property type="entry name" value="Gram_neg_porin_domain"/>
</dbReference>
<dbReference type="RefSeq" id="WP_055733125.1">
    <property type="nucleotide sequence ID" value="NZ_BMDY01000017.1"/>
</dbReference>
<proteinExistence type="inferred from homology"/>
<evidence type="ECO:0000259" key="6">
    <source>
        <dbReference type="Pfam" id="PF13609"/>
    </source>
</evidence>
<accession>A0ABQ1I3G8</accession>
<reference evidence="8" key="1">
    <citation type="journal article" date="2019" name="Int. J. Syst. Evol. Microbiol.">
        <title>The Global Catalogue of Microorganisms (GCM) 10K type strain sequencing project: providing services to taxonomists for standard genome sequencing and annotation.</title>
        <authorList>
            <consortium name="The Broad Institute Genomics Platform"/>
            <consortium name="The Broad Institute Genome Sequencing Center for Infectious Disease"/>
            <person name="Wu L."/>
            <person name="Ma J."/>
        </authorList>
    </citation>
    <scope>NUCLEOTIDE SEQUENCE [LARGE SCALE GENOMIC DNA]</scope>
    <source>
        <strain evidence="8">CGMCC 1.10131</strain>
    </source>
</reference>
<evidence type="ECO:0000256" key="2">
    <source>
        <dbReference type="ARBA" id="ARBA00007539"/>
    </source>
</evidence>
<evidence type="ECO:0000256" key="1">
    <source>
        <dbReference type="ARBA" id="ARBA00004571"/>
    </source>
</evidence>
<dbReference type="SUPFAM" id="SSF56935">
    <property type="entry name" value="Porins"/>
    <property type="match status" value="1"/>
</dbReference>
<keyword evidence="8" id="KW-1185">Reference proteome</keyword>
<keyword evidence="3 5" id="KW-0732">Signal</keyword>
<dbReference type="InterPro" id="IPR001897">
    <property type="entry name" value="Porin_gammaproteobac"/>
</dbReference>
<dbReference type="InterPro" id="IPR050298">
    <property type="entry name" value="Gram-neg_bact_OMP"/>
</dbReference>
<comment type="caution">
    <text evidence="7">The sequence shown here is derived from an EMBL/GenBank/DDBJ whole genome shotgun (WGS) entry which is preliminary data.</text>
</comment>
<comment type="subcellular location">
    <subcellularLocation>
        <location evidence="1">Cell outer membrane</location>
        <topology evidence="1">Multi-pass membrane protein</topology>
    </subcellularLocation>
</comment>
<sequence>MKKLTIIALAIAAASGSVQAAKVYKDDKHSVDLYGRVYAGYTAGDDEGRSDNFGSDQYVRFGAKVKSNIDETNYALARYELQLENNDEGDDASKTKTRLAYAGFGGNYGEFTFGRNYGALELIADWTDSSYVSPYGNSALGISSSREEGIGRSDNVLKYAGEFSGVDVHVSYKFNDNEKEDGVSQDNSAYGIAVAYTFDFGFGLGAGYNVANNADGIDDSKMAIFGVNYDANGVYAAANYATGTNNKGFKQHRADSQGDHTGYEMVVGYKFTKNFRAQAMWNKAELEPNDGAKFDKVDYYTIEGRYNLTKQLRIVAAYQMNQIDDAKDEFHFAARYDF</sequence>
<dbReference type="Pfam" id="PF13609">
    <property type="entry name" value="Porin_4"/>
    <property type="match status" value="1"/>
</dbReference>
<dbReference type="CDD" id="cd00342">
    <property type="entry name" value="gram_neg_porins"/>
    <property type="match status" value="1"/>
</dbReference>
<evidence type="ECO:0000256" key="5">
    <source>
        <dbReference type="SAM" id="SignalP"/>
    </source>
</evidence>
<gene>
    <name evidence="7" type="ORF">GCM10007414_27820</name>
</gene>
<feature type="signal peptide" evidence="5">
    <location>
        <begin position="1"/>
        <end position="20"/>
    </location>
</feature>
<feature type="domain" description="Porin" evidence="6">
    <location>
        <begin position="8"/>
        <end position="325"/>
    </location>
</feature>
<evidence type="ECO:0000256" key="4">
    <source>
        <dbReference type="ARBA" id="ARBA00023136"/>
    </source>
</evidence>
<dbReference type="PANTHER" id="PTHR34501:SF2">
    <property type="entry name" value="OUTER MEMBRANE PORIN F-RELATED"/>
    <property type="match status" value="1"/>
</dbReference>
<dbReference type="Gene3D" id="2.40.160.10">
    <property type="entry name" value="Porin"/>
    <property type="match status" value="1"/>
</dbReference>
<comment type="similarity">
    <text evidence="2">Belongs to the Gram-negative porin family.</text>
</comment>
<dbReference type="EMBL" id="BMDY01000017">
    <property type="protein sequence ID" value="GGB12915.1"/>
    <property type="molecule type" value="Genomic_DNA"/>
</dbReference>
<keyword evidence="4" id="KW-0472">Membrane</keyword>
<evidence type="ECO:0000256" key="3">
    <source>
        <dbReference type="ARBA" id="ARBA00022729"/>
    </source>
</evidence>
<dbReference type="Proteomes" id="UP000651977">
    <property type="component" value="Unassembled WGS sequence"/>
</dbReference>